<reference evidence="2 3" key="1">
    <citation type="submission" date="2019-02" db="EMBL/GenBank/DDBJ databases">
        <title>Deep-cultivation of Planctomycetes and their phenomic and genomic characterization uncovers novel biology.</title>
        <authorList>
            <person name="Wiegand S."/>
            <person name="Jogler M."/>
            <person name="Boedeker C."/>
            <person name="Pinto D."/>
            <person name="Vollmers J."/>
            <person name="Rivas-Marin E."/>
            <person name="Kohn T."/>
            <person name="Peeters S.H."/>
            <person name="Heuer A."/>
            <person name="Rast P."/>
            <person name="Oberbeckmann S."/>
            <person name="Bunk B."/>
            <person name="Jeske O."/>
            <person name="Meyerdierks A."/>
            <person name="Storesund J.E."/>
            <person name="Kallscheuer N."/>
            <person name="Luecker S."/>
            <person name="Lage O.M."/>
            <person name="Pohl T."/>
            <person name="Merkel B.J."/>
            <person name="Hornburger P."/>
            <person name="Mueller R.-W."/>
            <person name="Bruemmer F."/>
            <person name="Labrenz M."/>
            <person name="Spormann A.M."/>
            <person name="Op Den Camp H."/>
            <person name="Overmann J."/>
            <person name="Amann R."/>
            <person name="Jetten M.S.M."/>
            <person name="Mascher T."/>
            <person name="Medema M.H."/>
            <person name="Devos D.P."/>
            <person name="Kaster A.-K."/>
            <person name="Ovreas L."/>
            <person name="Rohde M."/>
            <person name="Galperin M.Y."/>
            <person name="Jogler C."/>
        </authorList>
    </citation>
    <scope>NUCLEOTIDE SEQUENCE [LARGE SCALE GENOMIC DNA]</scope>
    <source>
        <strain evidence="2 3">Pla144</strain>
    </source>
</reference>
<keyword evidence="1" id="KW-0472">Membrane</keyword>
<comment type="caution">
    <text evidence="2">The sequence shown here is derived from an EMBL/GenBank/DDBJ whole genome shotgun (WGS) entry which is preliminary data.</text>
</comment>
<organism evidence="2 3">
    <name type="scientific">Bythopirellula polymerisocia</name>
    <dbReference type="NCBI Taxonomy" id="2528003"/>
    <lineage>
        <taxon>Bacteria</taxon>
        <taxon>Pseudomonadati</taxon>
        <taxon>Planctomycetota</taxon>
        <taxon>Planctomycetia</taxon>
        <taxon>Pirellulales</taxon>
        <taxon>Lacipirellulaceae</taxon>
        <taxon>Bythopirellula</taxon>
    </lineage>
</organism>
<dbReference type="Proteomes" id="UP000318437">
    <property type="component" value="Unassembled WGS sequence"/>
</dbReference>
<evidence type="ECO:0000313" key="3">
    <source>
        <dbReference type="Proteomes" id="UP000318437"/>
    </source>
</evidence>
<keyword evidence="1" id="KW-0812">Transmembrane</keyword>
<evidence type="ECO:0000313" key="2">
    <source>
        <dbReference type="EMBL" id="TWU30392.1"/>
    </source>
</evidence>
<accession>A0A5C6D0G7</accession>
<proteinExistence type="predicted"/>
<feature type="transmembrane region" description="Helical" evidence="1">
    <location>
        <begin position="30"/>
        <end position="53"/>
    </location>
</feature>
<evidence type="ECO:0000256" key="1">
    <source>
        <dbReference type="SAM" id="Phobius"/>
    </source>
</evidence>
<feature type="transmembrane region" description="Helical" evidence="1">
    <location>
        <begin position="101"/>
        <end position="119"/>
    </location>
</feature>
<name>A0A5C6D0G7_9BACT</name>
<sequence length="198" mass="20806">MGLSYAGDCHRQSEATASNSGITVSNKQNVIVAFNGLALAVLGLVLAILSNPARFSINVADDRNIQLFALTGFVCTLVGSLLFLFSVRNTTSSMPWQLQKNANVGVGLGFVLQIAGFFFPEFNGFPLEIGLALIVSGLAVFVWGTINYARGKGYSKSIGLLGVLGILGLIVLVLLPQTKRSDTAEASNSEAGCGASRF</sequence>
<gene>
    <name evidence="2" type="ORF">Pla144_11780</name>
</gene>
<dbReference type="AlphaFoldDB" id="A0A5C6D0G7"/>
<keyword evidence="3" id="KW-1185">Reference proteome</keyword>
<protein>
    <submittedName>
        <fullName evidence="2">Uncharacterized protein</fullName>
    </submittedName>
</protein>
<feature type="transmembrane region" description="Helical" evidence="1">
    <location>
        <begin position="125"/>
        <end position="146"/>
    </location>
</feature>
<keyword evidence="1" id="KW-1133">Transmembrane helix</keyword>
<feature type="transmembrane region" description="Helical" evidence="1">
    <location>
        <begin position="65"/>
        <end position="85"/>
    </location>
</feature>
<feature type="transmembrane region" description="Helical" evidence="1">
    <location>
        <begin position="158"/>
        <end position="175"/>
    </location>
</feature>
<dbReference type="EMBL" id="SJPS01000001">
    <property type="protein sequence ID" value="TWU30392.1"/>
    <property type="molecule type" value="Genomic_DNA"/>
</dbReference>